<dbReference type="InterPro" id="IPR025164">
    <property type="entry name" value="Toastrack_DUF4097"/>
</dbReference>
<dbReference type="Proteomes" id="UP001168528">
    <property type="component" value="Unassembled WGS sequence"/>
</dbReference>
<reference evidence="4" key="1">
    <citation type="submission" date="2023-07" db="EMBL/GenBank/DDBJ databases">
        <title>The genome sequence of Rhodocytophaga aerolata KACC 12507.</title>
        <authorList>
            <person name="Zhang X."/>
        </authorList>
    </citation>
    <scope>NUCLEOTIDE SEQUENCE</scope>
    <source>
        <strain evidence="4">KACC 12507</strain>
    </source>
</reference>
<accession>A0ABT8R8Z0</accession>
<dbReference type="EMBL" id="JAUKPO010000006">
    <property type="protein sequence ID" value="MDO1447130.1"/>
    <property type="molecule type" value="Genomic_DNA"/>
</dbReference>
<feature type="signal peptide" evidence="2">
    <location>
        <begin position="1"/>
        <end position="19"/>
    </location>
</feature>
<evidence type="ECO:0000256" key="2">
    <source>
        <dbReference type="SAM" id="SignalP"/>
    </source>
</evidence>
<feature type="domain" description="DUF4097" evidence="3">
    <location>
        <begin position="145"/>
        <end position="257"/>
    </location>
</feature>
<sequence>MKMKLICLLLAFFRQLAVAQEDKENIVKEFTFPNPSNSNVLYIENINGSIAVEGYNGNKILVEIEKTLKANTQEDLEKARKEVKLGIQQSGDSITLYIDNPYVYRRRDGRIRYDFNNDWNQDYNYVFNYKVKVPQQTTLAVFTVNKGNITVANTKGRIQASNINGSITLQQITGETKAHTINGDIKATYVTTPPKSSNYKTLNGDIEVSYPESLSADLKFKTTNGEAYTDFAIAENLPVKVEKTSDGKARGTTYKLEGNSGVRIGKGGPEHNFEVFNGDITVKKAK</sequence>
<proteinExistence type="predicted"/>
<dbReference type="Pfam" id="PF13349">
    <property type="entry name" value="DUF4097"/>
    <property type="match status" value="1"/>
</dbReference>
<comment type="caution">
    <text evidence="4">The sequence shown here is derived from an EMBL/GenBank/DDBJ whole genome shotgun (WGS) entry which is preliminary data.</text>
</comment>
<keyword evidence="1" id="KW-0175">Coiled coil</keyword>
<dbReference type="RefSeq" id="WP_302037933.1">
    <property type="nucleotide sequence ID" value="NZ_JAUKPO010000006.1"/>
</dbReference>
<evidence type="ECO:0000256" key="1">
    <source>
        <dbReference type="SAM" id="Coils"/>
    </source>
</evidence>
<keyword evidence="5" id="KW-1185">Reference proteome</keyword>
<evidence type="ECO:0000313" key="4">
    <source>
        <dbReference type="EMBL" id="MDO1447130.1"/>
    </source>
</evidence>
<protein>
    <submittedName>
        <fullName evidence="4">DUF4097 family beta strand repeat-containing protein</fullName>
    </submittedName>
</protein>
<organism evidence="4 5">
    <name type="scientific">Rhodocytophaga aerolata</name>
    <dbReference type="NCBI Taxonomy" id="455078"/>
    <lineage>
        <taxon>Bacteria</taxon>
        <taxon>Pseudomonadati</taxon>
        <taxon>Bacteroidota</taxon>
        <taxon>Cytophagia</taxon>
        <taxon>Cytophagales</taxon>
        <taxon>Rhodocytophagaceae</taxon>
        <taxon>Rhodocytophaga</taxon>
    </lineage>
</organism>
<feature type="chain" id="PRO_5045251555" evidence="2">
    <location>
        <begin position="20"/>
        <end position="286"/>
    </location>
</feature>
<evidence type="ECO:0000313" key="5">
    <source>
        <dbReference type="Proteomes" id="UP001168528"/>
    </source>
</evidence>
<feature type="coiled-coil region" evidence="1">
    <location>
        <begin position="62"/>
        <end position="89"/>
    </location>
</feature>
<evidence type="ECO:0000259" key="3">
    <source>
        <dbReference type="Pfam" id="PF13349"/>
    </source>
</evidence>
<name>A0ABT8R8Z0_9BACT</name>
<gene>
    <name evidence="4" type="ORF">Q0590_12750</name>
</gene>
<keyword evidence="2" id="KW-0732">Signal</keyword>